<dbReference type="SUPFAM" id="SSF51735">
    <property type="entry name" value="NAD(P)-binding Rossmann-fold domains"/>
    <property type="match status" value="1"/>
</dbReference>
<organism evidence="3 4">
    <name type="scientific">Aedoeadaptatus coxii</name>
    <dbReference type="NCBI Taxonomy" id="755172"/>
    <lineage>
        <taxon>Bacteria</taxon>
        <taxon>Bacillati</taxon>
        <taxon>Bacillota</taxon>
        <taxon>Tissierellia</taxon>
        <taxon>Tissierellales</taxon>
        <taxon>Peptoniphilaceae</taxon>
        <taxon>Aedoeadaptatus</taxon>
    </lineage>
</organism>
<reference evidence="4" key="1">
    <citation type="submission" date="2016-01" db="EMBL/GenBank/DDBJ databases">
        <authorList>
            <person name="Mitreva M."/>
            <person name="Pepin K.H."/>
            <person name="Mihindukulasuriya K.A."/>
            <person name="Fulton R."/>
            <person name="Fronick C."/>
            <person name="O'Laughlin M."/>
            <person name="Miner T."/>
            <person name="Herter B."/>
            <person name="Rosa B.A."/>
            <person name="Cordes M."/>
            <person name="Tomlinson C."/>
            <person name="Wollam A."/>
            <person name="Palsikar V.B."/>
            <person name="Mardis E.R."/>
            <person name="Wilson R.K."/>
        </authorList>
    </citation>
    <scope>NUCLEOTIDE SEQUENCE [LARGE SCALE GENOMIC DNA]</scope>
    <source>
        <strain evidence="4">DNF00729</strain>
    </source>
</reference>
<dbReference type="EMBL" id="LSDG01000033">
    <property type="protein sequence ID" value="KXB66268.1"/>
    <property type="molecule type" value="Genomic_DNA"/>
</dbReference>
<dbReference type="OrthoDB" id="9803333at2"/>
<dbReference type="RefSeq" id="WP_068368104.1">
    <property type="nucleotide sequence ID" value="NZ_KQ960178.1"/>
</dbReference>
<keyword evidence="2" id="KW-0560">Oxidoreductase</keyword>
<dbReference type="CDD" id="cd05233">
    <property type="entry name" value="SDR_c"/>
    <property type="match status" value="1"/>
</dbReference>
<dbReference type="GO" id="GO:0008206">
    <property type="term" value="P:bile acid metabolic process"/>
    <property type="evidence" value="ECO:0007669"/>
    <property type="project" value="UniProtKB-ARBA"/>
</dbReference>
<comment type="similarity">
    <text evidence="1">Belongs to the short-chain dehydrogenases/reductases (SDR) family.</text>
</comment>
<dbReference type="InterPro" id="IPR002347">
    <property type="entry name" value="SDR_fam"/>
</dbReference>
<evidence type="ECO:0000256" key="2">
    <source>
        <dbReference type="ARBA" id="ARBA00023002"/>
    </source>
</evidence>
<dbReference type="STRING" id="755172.HMPREF1863_01130"/>
<evidence type="ECO:0000256" key="1">
    <source>
        <dbReference type="ARBA" id="ARBA00006484"/>
    </source>
</evidence>
<dbReference type="PANTHER" id="PTHR42760">
    <property type="entry name" value="SHORT-CHAIN DEHYDROGENASES/REDUCTASES FAMILY MEMBER"/>
    <property type="match status" value="1"/>
</dbReference>
<dbReference type="Pfam" id="PF13561">
    <property type="entry name" value="adh_short_C2"/>
    <property type="match status" value="1"/>
</dbReference>
<protein>
    <submittedName>
        <fullName evidence="3">Putative bile acid 7-dehydroxylase 1/3</fullName>
    </submittedName>
</protein>
<comment type="caution">
    <text evidence="3">The sequence shown here is derived from an EMBL/GenBank/DDBJ whole genome shotgun (WGS) entry which is preliminary data.</text>
</comment>
<sequence>MLKDKICVVTGGTRGIGKAIVEEFLNEGATVIFFGSREETVAKALEEYKKKYDKVEGAWPNLMDGESIKAEIERIVEKYGRIDVLANNAGVADDVSVYDYDAEKFDKIMNLNVKGVFNAIVATIPHMKEQGGGSIISTSSMVSKYGQTRGVGYPTSKFAVNGLTISLARELGPDGIRVNAVAPGITNTDMMKKVPKEMIEPLIQNIPLRRIGEPEDIAKAYAFLASDKASYISGTILNVDGAMLV</sequence>
<dbReference type="NCBIfam" id="NF005559">
    <property type="entry name" value="PRK07231.1"/>
    <property type="match status" value="1"/>
</dbReference>
<dbReference type="Proteomes" id="UP000070442">
    <property type="component" value="Unassembled WGS sequence"/>
</dbReference>
<name>A0A134AEX3_9FIRM</name>
<dbReference type="AlphaFoldDB" id="A0A134AEX3"/>
<evidence type="ECO:0000313" key="4">
    <source>
        <dbReference type="Proteomes" id="UP000070442"/>
    </source>
</evidence>
<gene>
    <name evidence="3" type="ORF">HMPREF1863_01130</name>
</gene>
<dbReference type="InterPro" id="IPR020904">
    <property type="entry name" value="Sc_DH/Rdtase_CS"/>
</dbReference>
<dbReference type="InterPro" id="IPR036291">
    <property type="entry name" value="NAD(P)-bd_dom_sf"/>
</dbReference>
<dbReference type="FunFam" id="3.40.50.720:FF:000084">
    <property type="entry name" value="Short-chain dehydrogenase reductase"/>
    <property type="match status" value="1"/>
</dbReference>
<dbReference type="Gene3D" id="3.40.50.720">
    <property type="entry name" value="NAD(P)-binding Rossmann-like Domain"/>
    <property type="match status" value="1"/>
</dbReference>
<dbReference type="PANTHER" id="PTHR42760:SF133">
    <property type="entry name" value="3-OXOACYL-[ACYL-CARRIER-PROTEIN] REDUCTASE"/>
    <property type="match status" value="1"/>
</dbReference>
<keyword evidence="4" id="KW-1185">Reference proteome</keyword>
<dbReference type="PRINTS" id="PR00080">
    <property type="entry name" value="SDRFAMILY"/>
</dbReference>
<evidence type="ECO:0000313" key="3">
    <source>
        <dbReference type="EMBL" id="KXB66268.1"/>
    </source>
</evidence>
<dbReference type="PATRIC" id="fig|755172.3.peg.1090"/>
<dbReference type="PRINTS" id="PR00081">
    <property type="entry name" value="GDHRDH"/>
</dbReference>
<accession>A0A134AEX3</accession>
<proteinExistence type="inferred from homology"/>
<dbReference type="NCBIfam" id="NF009466">
    <property type="entry name" value="PRK12826.1-2"/>
    <property type="match status" value="1"/>
</dbReference>
<dbReference type="PROSITE" id="PS00061">
    <property type="entry name" value="ADH_SHORT"/>
    <property type="match status" value="1"/>
</dbReference>
<dbReference type="GO" id="GO:0016616">
    <property type="term" value="F:oxidoreductase activity, acting on the CH-OH group of donors, NAD or NADP as acceptor"/>
    <property type="evidence" value="ECO:0007669"/>
    <property type="project" value="TreeGrafter"/>
</dbReference>